<sequence length="100" mass="10481">MEVIVCSRLLEAASIINPSDNSCFLFAGPGPVPSPSIPETWAICSATLAGRIPGMSDIPSPFGLVGNHPSATRLLLRRACTISATESAGCNNYCVDHDSY</sequence>
<dbReference type="VEuPathDB" id="FungiDB:An17g01680"/>
<dbReference type="KEGG" id="ang:An17g01680"/>
<gene>
    <name evidence="1" type="ORF">An17g01680</name>
</gene>
<dbReference type="AlphaFoldDB" id="A0AAJ8E0F5"/>
<dbReference type="RefSeq" id="XP_059602838.1">
    <property type="nucleotide sequence ID" value="XM_059745482.1"/>
</dbReference>
<name>A0AAJ8E0F5_ASPNG</name>
<proteinExistence type="predicted"/>
<organism evidence="1">
    <name type="scientific">Aspergillus niger</name>
    <dbReference type="NCBI Taxonomy" id="5061"/>
    <lineage>
        <taxon>Eukaryota</taxon>
        <taxon>Fungi</taxon>
        <taxon>Dikarya</taxon>
        <taxon>Ascomycota</taxon>
        <taxon>Pezizomycotina</taxon>
        <taxon>Eurotiomycetes</taxon>
        <taxon>Eurotiomycetidae</taxon>
        <taxon>Eurotiales</taxon>
        <taxon>Aspergillaceae</taxon>
        <taxon>Aspergillus</taxon>
        <taxon>Aspergillus subgen. Circumdati</taxon>
    </lineage>
</organism>
<accession>A0AAJ8E0F5</accession>
<reference evidence="1" key="1">
    <citation type="submission" date="2025-02" db="EMBL/GenBank/DDBJ databases">
        <authorList>
            <consortium name="NCBI Genome Project"/>
        </authorList>
    </citation>
    <scope>NUCLEOTIDE SEQUENCE</scope>
</reference>
<reference evidence="1" key="2">
    <citation type="submission" date="2025-08" db="UniProtKB">
        <authorList>
            <consortium name="RefSeq"/>
        </authorList>
    </citation>
    <scope>IDENTIFICATION</scope>
</reference>
<evidence type="ECO:0000313" key="1">
    <source>
        <dbReference type="RefSeq" id="XP_059602838.1"/>
    </source>
</evidence>
<dbReference type="GeneID" id="84593596"/>
<protein>
    <submittedName>
        <fullName evidence="1">Uncharacterized protein</fullName>
    </submittedName>
</protein>